<dbReference type="SUPFAM" id="SSF53474">
    <property type="entry name" value="alpha/beta-Hydrolases"/>
    <property type="match status" value="1"/>
</dbReference>
<dbReference type="GO" id="GO:0016787">
    <property type="term" value="F:hydrolase activity"/>
    <property type="evidence" value="ECO:0007669"/>
    <property type="project" value="UniProtKB-KW"/>
</dbReference>
<dbReference type="Proteomes" id="UP000886657">
    <property type="component" value="Unassembled WGS sequence"/>
</dbReference>
<feature type="domain" description="Dienelactone hydrolase" evidence="2">
    <location>
        <begin position="31"/>
        <end position="251"/>
    </location>
</feature>
<name>A0A9D7SHE1_9BACT</name>
<reference evidence="3" key="1">
    <citation type="submission" date="2020-10" db="EMBL/GenBank/DDBJ databases">
        <title>Connecting structure to function with the recovery of over 1000 high-quality activated sludge metagenome-assembled genomes encoding full-length rRNA genes using long-read sequencing.</title>
        <authorList>
            <person name="Singleton C.M."/>
            <person name="Petriglieri F."/>
            <person name="Kristensen J.M."/>
            <person name="Kirkegaard R.H."/>
            <person name="Michaelsen T.Y."/>
            <person name="Andersen M.H."/>
            <person name="Karst S.M."/>
            <person name="Dueholm M.S."/>
            <person name="Nielsen P.H."/>
            <person name="Albertsen M."/>
        </authorList>
    </citation>
    <scope>NUCLEOTIDE SEQUENCE</scope>
    <source>
        <strain evidence="3">Skiv_18-Q3-R9-52_MAXAC.067</strain>
    </source>
</reference>
<feature type="chain" id="PRO_5039720284" evidence="1">
    <location>
        <begin position="18"/>
        <end position="252"/>
    </location>
</feature>
<dbReference type="InterPro" id="IPR029058">
    <property type="entry name" value="AB_hydrolase_fold"/>
</dbReference>
<dbReference type="PANTHER" id="PTHR22946:SF0">
    <property type="entry name" value="DIENELACTONE HYDROLASE DOMAIN-CONTAINING PROTEIN"/>
    <property type="match status" value="1"/>
</dbReference>
<protein>
    <submittedName>
        <fullName evidence="3">Dienelactone hydrolase family protein</fullName>
    </submittedName>
</protein>
<keyword evidence="3" id="KW-0378">Hydrolase</keyword>
<dbReference type="PANTHER" id="PTHR22946">
    <property type="entry name" value="DIENELACTONE HYDROLASE DOMAIN-CONTAINING PROTEIN-RELATED"/>
    <property type="match status" value="1"/>
</dbReference>
<dbReference type="InterPro" id="IPR002925">
    <property type="entry name" value="Dienelactn_hydro"/>
</dbReference>
<evidence type="ECO:0000256" key="1">
    <source>
        <dbReference type="SAM" id="SignalP"/>
    </source>
</evidence>
<evidence type="ECO:0000313" key="3">
    <source>
        <dbReference type="EMBL" id="MBK9797722.1"/>
    </source>
</evidence>
<dbReference type="InterPro" id="IPR050261">
    <property type="entry name" value="FrsA_esterase"/>
</dbReference>
<sequence length="252" mass="26394">MRRAALALSLAALPLLAGQPLTYADGPTKLAGYVALPAGAKGKVAGVVVIHQWMGLTDHERKVSDDLAKLGYAALAADIYGDGVRPTNTGEAGKLAGSFKGDRALYRRRIAAAVETLQAQKGVDASRIAVIGFCFGGTGALEAARGGLPVKAVVSFHGGLEVPAGYTPGPIGAKVLVCHGADDPWVPAKDVAAFQDEMRQAKADYVFVAYANAVHAFTQKEAGSDNSKGAAYNEAAHRRSWQHLKDLFREVL</sequence>
<gene>
    <name evidence="3" type="ORF">IPP58_14780</name>
</gene>
<comment type="caution">
    <text evidence="3">The sequence shown here is derived from an EMBL/GenBank/DDBJ whole genome shotgun (WGS) entry which is preliminary data.</text>
</comment>
<organism evidence="3 4">
    <name type="scientific">Candidatus Geothrix skivensis</name>
    <dbReference type="NCBI Taxonomy" id="2954439"/>
    <lineage>
        <taxon>Bacteria</taxon>
        <taxon>Pseudomonadati</taxon>
        <taxon>Acidobacteriota</taxon>
        <taxon>Holophagae</taxon>
        <taxon>Holophagales</taxon>
        <taxon>Holophagaceae</taxon>
        <taxon>Geothrix</taxon>
    </lineage>
</organism>
<keyword evidence="1" id="KW-0732">Signal</keyword>
<proteinExistence type="predicted"/>
<evidence type="ECO:0000313" key="4">
    <source>
        <dbReference type="Proteomes" id="UP000886657"/>
    </source>
</evidence>
<feature type="signal peptide" evidence="1">
    <location>
        <begin position="1"/>
        <end position="17"/>
    </location>
</feature>
<dbReference type="Pfam" id="PF01738">
    <property type="entry name" value="DLH"/>
    <property type="match status" value="1"/>
</dbReference>
<dbReference type="AlphaFoldDB" id="A0A9D7SHE1"/>
<evidence type="ECO:0000259" key="2">
    <source>
        <dbReference type="Pfam" id="PF01738"/>
    </source>
</evidence>
<dbReference type="EMBL" id="JADKIO010000011">
    <property type="protein sequence ID" value="MBK9797722.1"/>
    <property type="molecule type" value="Genomic_DNA"/>
</dbReference>
<dbReference type="Gene3D" id="3.40.50.1820">
    <property type="entry name" value="alpha/beta hydrolase"/>
    <property type="match status" value="1"/>
</dbReference>
<accession>A0A9D7SHE1</accession>